<keyword evidence="4" id="KW-0408">Iron</keyword>
<evidence type="ECO:0000256" key="2">
    <source>
        <dbReference type="ARBA" id="ARBA00022691"/>
    </source>
</evidence>
<dbReference type="PANTHER" id="PTHR43409:SF7">
    <property type="entry name" value="BLL1977 PROTEIN"/>
    <property type="match status" value="1"/>
</dbReference>
<keyword evidence="5" id="KW-0411">Iron-sulfur</keyword>
<organism evidence="6 7">
    <name type="scientific">Candidatus Scalindua rubra</name>
    <dbReference type="NCBI Taxonomy" id="1872076"/>
    <lineage>
        <taxon>Bacteria</taxon>
        <taxon>Pseudomonadati</taxon>
        <taxon>Planctomycetota</taxon>
        <taxon>Candidatus Brocadiia</taxon>
        <taxon>Candidatus Brocadiales</taxon>
        <taxon>Candidatus Scalinduaceae</taxon>
        <taxon>Candidatus Scalindua</taxon>
    </lineage>
</organism>
<gene>
    <name evidence="6" type="ORF">SCARUB_04615</name>
</gene>
<name>A0A1E3X401_9BACT</name>
<dbReference type="Gene3D" id="3.30.750.200">
    <property type="match status" value="1"/>
</dbReference>
<dbReference type="SUPFAM" id="SSF102114">
    <property type="entry name" value="Radical SAM enzymes"/>
    <property type="match status" value="1"/>
</dbReference>
<dbReference type="AlphaFoldDB" id="A0A1E3X401"/>
<dbReference type="GO" id="GO:0051536">
    <property type="term" value="F:iron-sulfur cluster binding"/>
    <property type="evidence" value="ECO:0007669"/>
    <property type="project" value="UniProtKB-KW"/>
</dbReference>
<evidence type="ECO:0000313" key="7">
    <source>
        <dbReference type="Proteomes" id="UP000094056"/>
    </source>
</evidence>
<comment type="caution">
    <text evidence="6">The sequence shown here is derived from an EMBL/GenBank/DDBJ whole genome shotgun (WGS) entry which is preliminary data.</text>
</comment>
<keyword evidence="3" id="KW-0479">Metal-binding</keyword>
<evidence type="ECO:0000256" key="4">
    <source>
        <dbReference type="ARBA" id="ARBA00023004"/>
    </source>
</evidence>
<evidence type="ECO:0000313" key="6">
    <source>
        <dbReference type="EMBL" id="ODS30272.1"/>
    </source>
</evidence>
<dbReference type="GO" id="GO:0046872">
    <property type="term" value="F:metal ion binding"/>
    <property type="evidence" value="ECO:0007669"/>
    <property type="project" value="UniProtKB-KW"/>
</dbReference>
<evidence type="ECO:0000256" key="5">
    <source>
        <dbReference type="ARBA" id="ARBA00023014"/>
    </source>
</evidence>
<evidence type="ECO:0000256" key="3">
    <source>
        <dbReference type="ARBA" id="ARBA00022723"/>
    </source>
</evidence>
<dbReference type="InterPro" id="IPR051198">
    <property type="entry name" value="BchE-like"/>
</dbReference>
<protein>
    <submittedName>
        <fullName evidence="6">Fe-S oxidoreductase</fullName>
    </submittedName>
</protein>
<dbReference type="InterPro" id="IPR058240">
    <property type="entry name" value="rSAM_sf"/>
</dbReference>
<sequence>MIRYGVESGSEFVLEKIRKNITLDEVEEAFRLTKNNGIQALGGFMFGFPWDSKESIEKTLSFVKRLSPDQVQFSICMAYPGTSIYDYAQKENLILAKDWKEFDMTYGPVVKTIDMPRDELKNILARAYKEFYFRPRFFLQTLLNIRDFYELKRVVRSMISLIRTILLHSG</sequence>
<dbReference type="EMBL" id="MAYW01000251">
    <property type="protein sequence ID" value="ODS30272.1"/>
    <property type="molecule type" value="Genomic_DNA"/>
</dbReference>
<dbReference type="PANTHER" id="PTHR43409">
    <property type="entry name" value="ANAEROBIC MAGNESIUM-PROTOPORPHYRIN IX MONOMETHYL ESTER CYCLASE-RELATED"/>
    <property type="match status" value="1"/>
</dbReference>
<proteinExistence type="predicted"/>
<accession>A0A1E3X401</accession>
<evidence type="ECO:0000256" key="1">
    <source>
        <dbReference type="ARBA" id="ARBA00001966"/>
    </source>
</evidence>
<dbReference type="Proteomes" id="UP000094056">
    <property type="component" value="Unassembled WGS sequence"/>
</dbReference>
<comment type="cofactor">
    <cofactor evidence="1">
        <name>[4Fe-4S] cluster</name>
        <dbReference type="ChEBI" id="CHEBI:49883"/>
    </cofactor>
</comment>
<reference evidence="6 7" key="1">
    <citation type="submission" date="2016-07" db="EMBL/GenBank/DDBJ databases">
        <title>Draft genome of Scalindua rubra, obtained from a brine-seawater interface in the Red Sea, sheds light on salt adaptation in anammox bacteria.</title>
        <authorList>
            <person name="Speth D.R."/>
            <person name="Lagkouvardos I."/>
            <person name="Wang Y."/>
            <person name="Qian P.-Y."/>
            <person name="Dutilh B.E."/>
            <person name="Jetten M.S."/>
        </authorList>
    </citation>
    <scope>NUCLEOTIDE SEQUENCE [LARGE SCALE GENOMIC DNA]</scope>
    <source>
        <strain evidence="6">BSI-1</strain>
    </source>
</reference>
<keyword evidence="2" id="KW-0949">S-adenosyl-L-methionine</keyword>